<dbReference type="InterPro" id="IPR027417">
    <property type="entry name" value="P-loop_NTPase"/>
</dbReference>
<comment type="caution">
    <text evidence="3">The sequence shown here is derived from an EMBL/GenBank/DDBJ whole genome shotgun (WGS) entry which is preliminary data.</text>
</comment>
<evidence type="ECO:0000256" key="1">
    <source>
        <dbReference type="SAM" id="MobiDB-lite"/>
    </source>
</evidence>
<dbReference type="Gramene" id="OMO58724">
    <property type="protein sequence ID" value="OMO58724"/>
    <property type="gene ID" value="CCACVL1_25386"/>
</dbReference>
<dbReference type="EMBL" id="AWWV01014156">
    <property type="protein sequence ID" value="OMO58724.1"/>
    <property type="molecule type" value="Genomic_DNA"/>
</dbReference>
<dbReference type="Pfam" id="PF06991">
    <property type="entry name" value="MFAP1"/>
    <property type="match status" value="1"/>
</dbReference>
<evidence type="ECO:0000259" key="2">
    <source>
        <dbReference type="SMART" id="SM00053"/>
    </source>
</evidence>
<dbReference type="GO" id="GO:0005525">
    <property type="term" value="F:GTP binding"/>
    <property type="evidence" value="ECO:0007669"/>
    <property type="project" value="InterPro"/>
</dbReference>
<evidence type="ECO:0000313" key="4">
    <source>
        <dbReference type="Proteomes" id="UP000188268"/>
    </source>
</evidence>
<sequence length="276" mass="30906">MAKPACVPKSERDTIAERQGLEAEERALAEAEKRKLEHRKVETRQIVVDKIEDEENEKNMELEANVVVDDDDDKVNEAEEYEAWKVREIARIKREAMIELCKVGSDSHTVGRKAGVDDDGTTYVEFGHLSERFYDSDSIDKVIEVYKIDMQICYPDPNSPECGLVLELVDLLGIIEGTEAEAIEVRKLLWEHIADERSLLMAIVAADLRSDIASDSSVKMCREVDPTGSRTIGVVTKLDLVDAGDARVAPYLSGGKDVFLGHYFGFSDRLTSQVLL</sequence>
<dbReference type="SMART" id="SM00053">
    <property type="entry name" value="DYNc"/>
    <property type="match status" value="1"/>
</dbReference>
<dbReference type="InterPro" id="IPR033194">
    <property type="entry name" value="MFAP1"/>
</dbReference>
<feature type="compositionally biased region" description="Basic and acidic residues" evidence="1">
    <location>
        <begin position="9"/>
        <end position="21"/>
    </location>
</feature>
<dbReference type="InterPro" id="IPR045063">
    <property type="entry name" value="Dynamin_N"/>
</dbReference>
<dbReference type="PANTHER" id="PTHR15327">
    <property type="entry name" value="MICROFIBRIL-ASSOCIATED PROTEIN"/>
    <property type="match status" value="1"/>
</dbReference>
<dbReference type="InterPro" id="IPR001401">
    <property type="entry name" value="Dynamin_GTPase"/>
</dbReference>
<name>A0A1R3GKU9_COCAP</name>
<keyword evidence="4" id="KW-1185">Reference proteome</keyword>
<dbReference type="PRINTS" id="PR00195">
    <property type="entry name" value="DYNAMIN"/>
</dbReference>
<organism evidence="3 4">
    <name type="scientific">Corchorus capsularis</name>
    <name type="common">Jute</name>
    <dbReference type="NCBI Taxonomy" id="210143"/>
    <lineage>
        <taxon>Eukaryota</taxon>
        <taxon>Viridiplantae</taxon>
        <taxon>Streptophyta</taxon>
        <taxon>Embryophyta</taxon>
        <taxon>Tracheophyta</taxon>
        <taxon>Spermatophyta</taxon>
        <taxon>Magnoliopsida</taxon>
        <taxon>eudicotyledons</taxon>
        <taxon>Gunneridae</taxon>
        <taxon>Pentapetalae</taxon>
        <taxon>rosids</taxon>
        <taxon>malvids</taxon>
        <taxon>Malvales</taxon>
        <taxon>Malvaceae</taxon>
        <taxon>Grewioideae</taxon>
        <taxon>Apeibeae</taxon>
        <taxon>Corchorus</taxon>
    </lineage>
</organism>
<dbReference type="InterPro" id="IPR009730">
    <property type="entry name" value="MFAP1_C"/>
</dbReference>
<protein>
    <recommendedName>
        <fullName evidence="2">Dynamin GTPase domain-containing protein</fullName>
    </recommendedName>
</protein>
<dbReference type="GO" id="GO:0003924">
    <property type="term" value="F:GTPase activity"/>
    <property type="evidence" value="ECO:0007669"/>
    <property type="project" value="InterPro"/>
</dbReference>
<feature type="domain" description="Dynamin GTPase" evidence="2">
    <location>
        <begin position="41"/>
        <end position="261"/>
    </location>
</feature>
<dbReference type="SUPFAM" id="SSF52540">
    <property type="entry name" value="P-loop containing nucleoside triphosphate hydrolases"/>
    <property type="match status" value="1"/>
</dbReference>
<evidence type="ECO:0000313" key="3">
    <source>
        <dbReference type="EMBL" id="OMO58724.1"/>
    </source>
</evidence>
<proteinExistence type="predicted"/>
<feature type="region of interest" description="Disordered" evidence="1">
    <location>
        <begin position="1"/>
        <end position="21"/>
    </location>
</feature>
<dbReference type="Pfam" id="PF00350">
    <property type="entry name" value="Dynamin_N"/>
    <property type="match status" value="1"/>
</dbReference>
<dbReference type="Proteomes" id="UP000188268">
    <property type="component" value="Unassembled WGS sequence"/>
</dbReference>
<reference evidence="3 4" key="1">
    <citation type="submission" date="2013-09" db="EMBL/GenBank/DDBJ databases">
        <title>Corchorus capsularis genome sequencing.</title>
        <authorList>
            <person name="Alam M."/>
            <person name="Haque M.S."/>
            <person name="Islam M.S."/>
            <person name="Emdad E.M."/>
            <person name="Islam M.M."/>
            <person name="Ahmed B."/>
            <person name="Halim A."/>
            <person name="Hossen Q.M.M."/>
            <person name="Hossain M.Z."/>
            <person name="Ahmed R."/>
            <person name="Khan M.M."/>
            <person name="Islam R."/>
            <person name="Rashid M.M."/>
            <person name="Khan S.A."/>
            <person name="Rahman M.S."/>
            <person name="Alam M."/>
        </authorList>
    </citation>
    <scope>NUCLEOTIDE SEQUENCE [LARGE SCALE GENOMIC DNA]</scope>
    <source>
        <strain evidence="4">cv. CVL-1</strain>
        <tissue evidence="3">Whole seedling</tissue>
    </source>
</reference>
<dbReference type="OrthoDB" id="5061070at2759"/>
<dbReference type="Gene3D" id="3.40.50.300">
    <property type="entry name" value="P-loop containing nucleotide triphosphate hydrolases"/>
    <property type="match status" value="1"/>
</dbReference>
<dbReference type="AlphaFoldDB" id="A0A1R3GKU9"/>
<dbReference type="STRING" id="210143.A0A1R3GKU9"/>
<gene>
    <name evidence="3" type="ORF">CCACVL1_25386</name>
</gene>
<accession>A0A1R3GKU9</accession>
<dbReference type="InterPro" id="IPR022812">
    <property type="entry name" value="Dynamin"/>
</dbReference>